<accession>A0A7T7WG92</accession>
<reference evidence="8 9" key="1">
    <citation type="submission" date="2020-08" db="EMBL/GenBank/DDBJ databases">
        <title>Emergence of ISAba1-mediated novel tet(X) in Acinetobacter variabilis from a chicken farm.</title>
        <authorList>
            <person name="Peng K."/>
            <person name="Li R."/>
        </authorList>
    </citation>
    <scope>NUCLEOTIDE SEQUENCE [LARGE SCALE GENOMIC DNA]</scope>
    <source>
        <strain evidence="8 9">XM9F202-2</strain>
    </source>
</reference>
<dbReference type="GO" id="GO:0051603">
    <property type="term" value="P:proteolysis involved in protein catabolic process"/>
    <property type="evidence" value="ECO:0007669"/>
    <property type="project" value="TreeGrafter"/>
</dbReference>
<evidence type="ECO:0000256" key="1">
    <source>
        <dbReference type="ARBA" id="ARBA00022670"/>
    </source>
</evidence>
<dbReference type="CDD" id="cd07331">
    <property type="entry name" value="M48C_Oma1_like"/>
    <property type="match status" value="1"/>
</dbReference>
<dbReference type="Gene3D" id="3.30.2010.10">
    <property type="entry name" value="Metalloproteases ('zincins'), catalytic domain"/>
    <property type="match status" value="1"/>
</dbReference>
<dbReference type="EMBL" id="CP060811">
    <property type="protein sequence ID" value="QQN87170.1"/>
    <property type="molecule type" value="Genomic_DNA"/>
</dbReference>
<evidence type="ECO:0000313" key="9">
    <source>
        <dbReference type="Proteomes" id="UP000596079"/>
    </source>
</evidence>
<sequence>MKYKNLLAGMVIATTLTGCTTVADLMGADSATLNLSAAQSYNQMLTEAKQKQILDTTSATYKKVNRVFLKMKPYADQLNQTGQKFDWQVAVIKSNEINAYVAPGGKVVFYTGIVDTLKLTDDEVAAIMGHEMVHALEEHSKNKVGAQALTDLAVSIGSKYVGQSAGGYGGLLLDMGAQFGVGLPFSRNLESRADKGGLMLMARAGYNPNAAITLWQKMNAQDSRGNSVLNKFTSTHPTNDDRIAALQQLMPEAMMVYKAKK</sequence>
<keyword evidence="3 6" id="KW-0378">Hydrolase</keyword>
<dbReference type="PROSITE" id="PS51257">
    <property type="entry name" value="PROKAR_LIPOPROTEIN"/>
    <property type="match status" value="1"/>
</dbReference>
<dbReference type="GO" id="GO:0046872">
    <property type="term" value="F:metal ion binding"/>
    <property type="evidence" value="ECO:0007669"/>
    <property type="project" value="UniProtKB-KW"/>
</dbReference>
<dbReference type="PANTHER" id="PTHR22726:SF1">
    <property type="entry name" value="METALLOENDOPEPTIDASE OMA1, MITOCHONDRIAL"/>
    <property type="match status" value="1"/>
</dbReference>
<comment type="cofactor">
    <cofactor evidence="6">
        <name>Zn(2+)</name>
        <dbReference type="ChEBI" id="CHEBI:29105"/>
    </cofactor>
    <text evidence="6">Binds 1 zinc ion per subunit.</text>
</comment>
<evidence type="ECO:0000256" key="4">
    <source>
        <dbReference type="ARBA" id="ARBA00022833"/>
    </source>
</evidence>
<dbReference type="AlphaFoldDB" id="A0A7T7WG92"/>
<evidence type="ECO:0000256" key="6">
    <source>
        <dbReference type="RuleBase" id="RU003983"/>
    </source>
</evidence>
<dbReference type="GO" id="GO:0004222">
    <property type="term" value="F:metalloendopeptidase activity"/>
    <property type="evidence" value="ECO:0007669"/>
    <property type="project" value="InterPro"/>
</dbReference>
<proteinExistence type="inferred from homology"/>
<evidence type="ECO:0000256" key="5">
    <source>
        <dbReference type="ARBA" id="ARBA00023049"/>
    </source>
</evidence>
<keyword evidence="2" id="KW-0479">Metal-binding</keyword>
<feature type="domain" description="Peptidase M48" evidence="7">
    <location>
        <begin position="70"/>
        <end position="248"/>
    </location>
</feature>
<name>A0A7T7WG92_9GAMM</name>
<keyword evidence="5 6" id="KW-0482">Metalloprotease</keyword>
<dbReference type="InterPro" id="IPR051156">
    <property type="entry name" value="Mito/Outer_Membr_Metalloprot"/>
</dbReference>
<protein>
    <submittedName>
        <fullName evidence="8">M48 family metallopeptidase</fullName>
    </submittedName>
</protein>
<evidence type="ECO:0000256" key="2">
    <source>
        <dbReference type="ARBA" id="ARBA00022723"/>
    </source>
</evidence>
<dbReference type="PANTHER" id="PTHR22726">
    <property type="entry name" value="METALLOENDOPEPTIDASE OMA1"/>
    <property type="match status" value="1"/>
</dbReference>
<evidence type="ECO:0000259" key="7">
    <source>
        <dbReference type="Pfam" id="PF01435"/>
    </source>
</evidence>
<dbReference type="Proteomes" id="UP000596079">
    <property type="component" value="Chromosome"/>
</dbReference>
<comment type="similarity">
    <text evidence="6">Belongs to the peptidase M48 family.</text>
</comment>
<dbReference type="InterPro" id="IPR001915">
    <property type="entry name" value="Peptidase_M48"/>
</dbReference>
<gene>
    <name evidence="8" type="ORF">IAQ69_09830</name>
</gene>
<evidence type="ECO:0000256" key="3">
    <source>
        <dbReference type="ARBA" id="ARBA00022801"/>
    </source>
</evidence>
<keyword evidence="1 6" id="KW-0645">Protease</keyword>
<evidence type="ECO:0000313" key="8">
    <source>
        <dbReference type="EMBL" id="QQN87170.1"/>
    </source>
</evidence>
<dbReference type="RefSeq" id="WP_200228823.1">
    <property type="nucleotide sequence ID" value="NZ_CP060811.1"/>
</dbReference>
<dbReference type="Pfam" id="PF01435">
    <property type="entry name" value="Peptidase_M48"/>
    <property type="match status" value="1"/>
</dbReference>
<dbReference type="GO" id="GO:0016020">
    <property type="term" value="C:membrane"/>
    <property type="evidence" value="ECO:0007669"/>
    <property type="project" value="TreeGrafter"/>
</dbReference>
<keyword evidence="4 6" id="KW-0862">Zinc</keyword>
<organism evidence="8 9">
    <name type="scientific">Acinetobacter variabilis</name>
    <dbReference type="NCBI Taxonomy" id="70346"/>
    <lineage>
        <taxon>Bacteria</taxon>
        <taxon>Pseudomonadati</taxon>
        <taxon>Pseudomonadota</taxon>
        <taxon>Gammaproteobacteria</taxon>
        <taxon>Moraxellales</taxon>
        <taxon>Moraxellaceae</taxon>
        <taxon>Acinetobacter</taxon>
    </lineage>
</organism>